<dbReference type="SMART" id="SM00530">
    <property type="entry name" value="HTH_XRE"/>
    <property type="match status" value="1"/>
</dbReference>
<dbReference type="InterPro" id="IPR010982">
    <property type="entry name" value="Lambda_DNA-bd_dom_sf"/>
</dbReference>
<evidence type="ECO:0000313" key="3">
    <source>
        <dbReference type="EMBL" id="AYV84602.1"/>
    </source>
</evidence>
<evidence type="ECO:0000256" key="1">
    <source>
        <dbReference type="ARBA" id="ARBA00023125"/>
    </source>
</evidence>
<dbReference type="SUPFAM" id="SSF47413">
    <property type="entry name" value="lambda repressor-like DNA-binding domains"/>
    <property type="match status" value="1"/>
</dbReference>
<evidence type="ECO:0000259" key="2">
    <source>
        <dbReference type="PROSITE" id="PS50943"/>
    </source>
</evidence>
<sequence>MTNKSDFEPTFLTRKPTKAELKKEGLITPQLKFQSGKNTQKKTDLDLRKVENEEIKLTKMPRELAISMQQARNSKKLTQEKLAQQCGLSKDVIINYENCKAIVKQHELDKINKALGTHLKKPKQQKQVTPD</sequence>
<proteinExistence type="predicted"/>
<organism evidence="3">
    <name type="scientific">Hyperionvirus sp</name>
    <dbReference type="NCBI Taxonomy" id="2487770"/>
    <lineage>
        <taxon>Viruses</taxon>
        <taxon>Varidnaviria</taxon>
        <taxon>Bamfordvirae</taxon>
        <taxon>Nucleocytoviricota</taxon>
        <taxon>Megaviricetes</taxon>
        <taxon>Imitervirales</taxon>
        <taxon>Mimiviridae</taxon>
        <taxon>Klosneuvirinae</taxon>
    </lineage>
</organism>
<dbReference type="PROSITE" id="PS50943">
    <property type="entry name" value="HTH_CROC1"/>
    <property type="match status" value="1"/>
</dbReference>
<name>A0A3G5ABT0_9VIRU</name>
<protein>
    <submittedName>
        <fullName evidence="3">Helix-turn-helix protein</fullName>
    </submittedName>
</protein>
<dbReference type="CDD" id="cd00093">
    <property type="entry name" value="HTH_XRE"/>
    <property type="match status" value="1"/>
</dbReference>
<dbReference type="Pfam" id="PF01381">
    <property type="entry name" value="HTH_3"/>
    <property type="match status" value="1"/>
</dbReference>
<dbReference type="PANTHER" id="PTHR10245:SF15">
    <property type="entry name" value="ENDOTHELIAL DIFFERENTIATION-RELATED FACTOR 1"/>
    <property type="match status" value="1"/>
</dbReference>
<gene>
    <name evidence="3" type="ORF">Hyperionvirus30_18</name>
</gene>
<keyword evidence="1" id="KW-0238">DNA-binding</keyword>
<reference evidence="3" key="1">
    <citation type="submission" date="2018-10" db="EMBL/GenBank/DDBJ databases">
        <title>Hidden diversity of soil giant viruses.</title>
        <authorList>
            <person name="Schulz F."/>
            <person name="Alteio L."/>
            <person name="Goudeau D."/>
            <person name="Ryan E.M."/>
            <person name="Malmstrom R.R."/>
            <person name="Blanchard J."/>
            <person name="Woyke T."/>
        </authorList>
    </citation>
    <scope>NUCLEOTIDE SEQUENCE</scope>
    <source>
        <strain evidence="3">HYV1</strain>
    </source>
</reference>
<accession>A0A3G5ABT0</accession>
<dbReference type="PANTHER" id="PTHR10245">
    <property type="entry name" value="ENDOTHELIAL DIFFERENTIATION-RELATED FACTOR 1 MULTIPROTEIN BRIDGING FACTOR 1"/>
    <property type="match status" value="1"/>
</dbReference>
<dbReference type="GO" id="GO:0003677">
    <property type="term" value="F:DNA binding"/>
    <property type="evidence" value="ECO:0007669"/>
    <property type="project" value="UniProtKB-KW"/>
</dbReference>
<dbReference type="Gene3D" id="1.10.260.40">
    <property type="entry name" value="lambda repressor-like DNA-binding domains"/>
    <property type="match status" value="1"/>
</dbReference>
<dbReference type="InterPro" id="IPR001387">
    <property type="entry name" value="Cro/C1-type_HTH"/>
</dbReference>
<feature type="domain" description="HTH cro/C1-type" evidence="2">
    <location>
        <begin position="68"/>
        <end position="122"/>
    </location>
</feature>
<dbReference type="EMBL" id="MK072412">
    <property type="protein sequence ID" value="AYV84602.1"/>
    <property type="molecule type" value="Genomic_DNA"/>
</dbReference>